<dbReference type="PANTHER" id="PTHR10380">
    <property type="entry name" value="CUTICLE PROTEIN"/>
    <property type="match status" value="1"/>
</dbReference>
<proteinExistence type="predicted"/>
<dbReference type="AlphaFoldDB" id="A0AAD4PJE0"/>
<feature type="signal peptide" evidence="4">
    <location>
        <begin position="1"/>
        <end position="16"/>
    </location>
</feature>
<dbReference type="GO" id="GO:0062129">
    <property type="term" value="C:chitin-based extracellular matrix"/>
    <property type="evidence" value="ECO:0007669"/>
    <property type="project" value="TreeGrafter"/>
</dbReference>
<dbReference type="Proteomes" id="UP001200034">
    <property type="component" value="Unassembled WGS sequence"/>
</dbReference>
<keyword evidence="6" id="KW-1185">Reference proteome</keyword>
<keyword evidence="1 2" id="KW-0193">Cuticle</keyword>
<dbReference type="InterPro" id="IPR000618">
    <property type="entry name" value="Insect_cuticle"/>
</dbReference>
<dbReference type="PANTHER" id="PTHR10380:SF218">
    <property type="entry name" value="ADULT CUTICLE PROTEIN 65AA-RELATED"/>
    <property type="match status" value="1"/>
</dbReference>
<dbReference type="EMBL" id="JAJJHW010002774">
    <property type="protein sequence ID" value="KAH8365764.1"/>
    <property type="molecule type" value="Genomic_DNA"/>
</dbReference>
<gene>
    <name evidence="5" type="ORF">KR093_004192</name>
</gene>
<feature type="region of interest" description="Disordered" evidence="3">
    <location>
        <begin position="40"/>
        <end position="61"/>
    </location>
</feature>
<organism evidence="5 6">
    <name type="scientific">Drosophila rubida</name>
    <dbReference type="NCBI Taxonomy" id="30044"/>
    <lineage>
        <taxon>Eukaryota</taxon>
        <taxon>Metazoa</taxon>
        <taxon>Ecdysozoa</taxon>
        <taxon>Arthropoda</taxon>
        <taxon>Hexapoda</taxon>
        <taxon>Insecta</taxon>
        <taxon>Pterygota</taxon>
        <taxon>Neoptera</taxon>
        <taxon>Endopterygota</taxon>
        <taxon>Diptera</taxon>
        <taxon>Brachycera</taxon>
        <taxon>Muscomorpha</taxon>
        <taxon>Ephydroidea</taxon>
        <taxon>Drosophilidae</taxon>
        <taxon>Drosophila</taxon>
    </lineage>
</organism>
<dbReference type="Pfam" id="PF00379">
    <property type="entry name" value="Chitin_bind_4"/>
    <property type="match status" value="1"/>
</dbReference>
<sequence length="103" mass="11125">MKFLIVFVTICAVAVAAPTNDVETLKYDSDVSPDGYKFSVETSDGTQRNEEGVLNNPNTDHESLAVRGNVKYVGDDGVTYDLSYTADENGFHPSGAHLPQAQV</sequence>
<comment type="caution">
    <text evidence="5">The sequence shown here is derived from an EMBL/GenBank/DDBJ whole genome shotgun (WGS) entry which is preliminary data.</text>
</comment>
<evidence type="ECO:0000256" key="3">
    <source>
        <dbReference type="SAM" id="MobiDB-lite"/>
    </source>
</evidence>
<keyword evidence="4" id="KW-0732">Signal</keyword>
<dbReference type="PROSITE" id="PS51155">
    <property type="entry name" value="CHIT_BIND_RR_2"/>
    <property type="match status" value="1"/>
</dbReference>
<feature type="chain" id="PRO_5042281938" description="Larval cuticle protein 65Ag1-like" evidence="4">
    <location>
        <begin position="17"/>
        <end position="103"/>
    </location>
</feature>
<evidence type="ECO:0008006" key="7">
    <source>
        <dbReference type="Google" id="ProtNLM"/>
    </source>
</evidence>
<evidence type="ECO:0000313" key="6">
    <source>
        <dbReference type="Proteomes" id="UP001200034"/>
    </source>
</evidence>
<dbReference type="GO" id="GO:0008010">
    <property type="term" value="F:structural constituent of chitin-based larval cuticle"/>
    <property type="evidence" value="ECO:0007669"/>
    <property type="project" value="TreeGrafter"/>
</dbReference>
<evidence type="ECO:0000256" key="1">
    <source>
        <dbReference type="ARBA" id="ARBA00022460"/>
    </source>
</evidence>
<dbReference type="PROSITE" id="PS00233">
    <property type="entry name" value="CHIT_BIND_RR_1"/>
    <property type="match status" value="1"/>
</dbReference>
<name>A0AAD4PJE0_9MUSC</name>
<evidence type="ECO:0000313" key="5">
    <source>
        <dbReference type="EMBL" id="KAH8365764.1"/>
    </source>
</evidence>
<evidence type="ECO:0000256" key="4">
    <source>
        <dbReference type="SAM" id="SignalP"/>
    </source>
</evidence>
<reference evidence="5" key="1">
    <citation type="journal article" date="2021" name="Mol. Ecol. Resour.">
        <title>Phylogenomic analyses of the genus Drosophila reveals genomic signals of climate adaptation.</title>
        <authorList>
            <person name="Li F."/>
            <person name="Rane R.V."/>
            <person name="Luria V."/>
            <person name="Xiong Z."/>
            <person name="Chen J."/>
            <person name="Li Z."/>
            <person name="Catullo R.A."/>
            <person name="Griffin P.C."/>
            <person name="Schiffer M."/>
            <person name="Pearce S."/>
            <person name="Lee S.F."/>
            <person name="McElroy K."/>
            <person name="Stocker A."/>
            <person name="Shirriffs J."/>
            <person name="Cockerell F."/>
            <person name="Coppin C."/>
            <person name="Sgro C.M."/>
            <person name="Karger A."/>
            <person name="Cain J.W."/>
            <person name="Weber J.A."/>
            <person name="Santpere G."/>
            <person name="Kirschner M.W."/>
            <person name="Hoffmann A.A."/>
            <person name="Oakeshott J.G."/>
            <person name="Zhang G."/>
        </authorList>
    </citation>
    <scope>NUCLEOTIDE SEQUENCE</scope>
    <source>
        <strain evidence="5">BGI-SZ-2011g</strain>
    </source>
</reference>
<evidence type="ECO:0000256" key="2">
    <source>
        <dbReference type="PROSITE-ProRule" id="PRU00497"/>
    </source>
</evidence>
<protein>
    <recommendedName>
        <fullName evidence="7">Larval cuticle protein 65Ag1-like</fullName>
    </recommendedName>
</protein>
<dbReference type="InterPro" id="IPR031311">
    <property type="entry name" value="CHIT_BIND_RR_consensus"/>
</dbReference>
<dbReference type="PRINTS" id="PR00947">
    <property type="entry name" value="CUTICLE"/>
</dbReference>
<accession>A0AAD4PJE0</accession>
<dbReference type="InterPro" id="IPR050468">
    <property type="entry name" value="Cuticle_Struct_Prot"/>
</dbReference>